<evidence type="ECO:0000313" key="2">
    <source>
        <dbReference type="EMBL" id="GEV72316.1"/>
    </source>
</evidence>
<sequence>MSYLTDYKEIDRGYVAFEEQFWTTAKGKNINEEAQIYTKVDAKKVIISKASIRRDLRFGDEGGIDCFSNKVFFEQLTLMGVPTEHVADKAVNEEMDDNLERATTTATSLDAEFENVSKFSNDPLLAGVNTPRSREDSLKLTELIELCTNLQQRVFDLETTKTFQAQEITSLKKRVKRLEKKRRSRTHGLKRLYKVRLNARVESSADEESLGEEDASKQGRISDIDANQDIYLVNVHRDEDIFDVNDQDDTLVFDADRIYKEQEEEANSALIETWEDIQAKVDADYQLAERLQAEEQEQLTDAEKAKLFMDFIEKRKKFFAAKRDEEKRNKPPTKAQQRILMCTYLNIDGWKPRALKNKSFAKIKELFDKAMTRINKFVDFRTELVEESTKKDKAETIQESSSKRAGDELD</sequence>
<proteinExistence type="predicted"/>
<dbReference type="AlphaFoldDB" id="A0A699GWU3"/>
<accession>A0A699GWU3</accession>
<evidence type="ECO:0000256" key="1">
    <source>
        <dbReference type="SAM" id="MobiDB-lite"/>
    </source>
</evidence>
<gene>
    <name evidence="2" type="ORF">Tci_144293</name>
</gene>
<comment type="caution">
    <text evidence="2">The sequence shown here is derived from an EMBL/GenBank/DDBJ whole genome shotgun (WGS) entry which is preliminary data.</text>
</comment>
<organism evidence="2">
    <name type="scientific">Tanacetum cinerariifolium</name>
    <name type="common">Dalmatian daisy</name>
    <name type="synonym">Chrysanthemum cinerariifolium</name>
    <dbReference type="NCBI Taxonomy" id="118510"/>
    <lineage>
        <taxon>Eukaryota</taxon>
        <taxon>Viridiplantae</taxon>
        <taxon>Streptophyta</taxon>
        <taxon>Embryophyta</taxon>
        <taxon>Tracheophyta</taxon>
        <taxon>Spermatophyta</taxon>
        <taxon>Magnoliopsida</taxon>
        <taxon>eudicotyledons</taxon>
        <taxon>Gunneridae</taxon>
        <taxon>Pentapetalae</taxon>
        <taxon>asterids</taxon>
        <taxon>campanulids</taxon>
        <taxon>Asterales</taxon>
        <taxon>Asteraceae</taxon>
        <taxon>Asteroideae</taxon>
        <taxon>Anthemideae</taxon>
        <taxon>Anthemidinae</taxon>
        <taxon>Tanacetum</taxon>
    </lineage>
</organism>
<dbReference type="EMBL" id="BKCJ010032210">
    <property type="protein sequence ID" value="GEV72316.1"/>
    <property type="molecule type" value="Genomic_DNA"/>
</dbReference>
<name>A0A699GWU3_TANCI</name>
<protein>
    <submittedName>
        <fullName evidence="2">Uncharacterized protein</fullName>
    </submittedName>
</protein>
<reference evidence="2" key="1">
    <citation type="journal article" date="2019" name="Sci. Rep.">
        <title>Draft genome of Tanacetum cinerariifolium, the natural source of mosquito coil.</title>
        <authorList>
            <person name="Yamashiro T."/>
            <person name="Shiraishi A."/>
            <person name="Satake H."/>
            <person name="Nakayama K."/>
        </authorList>
    </citation>
    <scope>NUCLEOTIDE SEQUENCE</scope>
</reference>
<feature type="region of interest" description="Disordered" evidence="1">
    <location>
        <begin position="387"/>
        <end position="410"/>
    </location>
</feature>